<proteinExistence type="predicted"/>
<evidence type="ECO:0000313" key="2">
    <source>
        <dbReference type="EMBL" id="KAH3857487.1"/>
    </source>
</evidence>
<name>A0A9D4LHK3_DREPO</name>
<accession>A0A9D4LHK3</accession>
<dbReference type="EMBL" id="JAIWYP010000003">
    <property type="protein sequence ID" value="KAH3857487.1"/>
    <property type="molecule type" value="Genomic_DNA"/>
</dbReference>
<protein>
    <submittedName>
        <fullName evidence="2">Uncharacterized protein</fullName>
    </submittedName>
</protein>
<reference evidence="2" key="1">
    <citation type="journal article" date="2019" name="bioRxiv">
        <title>The Genome of the Zebra Mussel, Dreissena polymorpha: A Resource for Invasive Species Research.</title>
        <authorList>
            <person name="McCartney M.A."/>
            <person name="Auch B."/>
            <person name="Kono T."/>
            <person name="Mallez S."/>
            <person name="Zhang Y."/>
            <person name="Obille A."/>
            <person name="Becker A."/>
            <person name="Abrahante J.E."/>
            <person name="Garbe J."/>
            <person name="Badalamenti J.P."/>
            <person name="Herman A."/>
            <person name="Mangelson H."/>
            <person name="Liachko I."/>
            <person name="Sullivan S."/>
            <person name="Sone E.D."/>
            <person name="Koren S."/>
            <person name="Silverstein K.A.T."/>
            <person name="Beckman K.B."/>
            <person name="Gohl D.M."/>
        </authorList>
    </citation>
    <scope>NUCLEOTIDE SEQUENCE</scope>
    <source>
        <strain evidence="2">Duluth1</strain>
        <tissue evidence="2">Whole animal</tissue>
    </source>
</reference>
<keyword evidence="3" id="KW-1185">Reference proteome</keyword>
<sequence length="143" mass="16265">MGEPSVKISRWLEILAPYDFELVYRPGQSHAHCDGLSKCPNPRDCHCDHVVIDEPLKCGPCSRCRRRAEFMMSSQHSTIESDLSKGNENAALDKAEENSGETTTNCPIRAINLKQKRNRKHLWLAVQYQNASSRVLESMHQKT</sequence>
<evidence type="ECO:0000313" key="3">
    <source>
        <dbReference type="Proteomes" id="UP000828390"/>
    </source>
</evidence>
<feature type="compositionally biased region" description="Polar residues" evidence="1">
    <location>
        <begin position="75"/>
        <end position="87"/>
    </location>
</feature>
<reference evidence="2" key="2">
    <citation type="submission" date="2020-11" db="EMBL/GenBank/DDBJ databases">
        <authorList>
            <person name="McCartney M.A."/>
            <person name="Auch B."/>
            <person name="Kono T."/>
            <person name="Mallez S."/>
            <person name="Becker A."/>
            <person name="Gohl D.M."/>
            <person name="Silverstein K.A.T."/>
            <person name="Koren S."/>
            <person name="Bechman K.B."/>
            <person name="Herman A."/>
            <person name="Abrahante J.E."/>
            <person name="Garbe J."/>
        </authorList>
    </citation>
    <scope>NUCLEOTIDE SEQUENCE</scope>
    <source>
        <strain evidence="2">Duluth1</strain>
        <tissue evidence="2">Whole animal</tissue>
    </source>
</reference>
<organism evidence="2 3">
    <name type="scientific">Dreissena polymorpha</name>
    <name type="common">Zebra mussel</name>
    <name type="synonym">Mytilus polymorpha</name>
    <dbReference type="NCBI Taxonomy" id="45954"/>
    <lineage>
        <taxon>Eukaryota</taxon>
        <taxon>Metazoa</taxon>
        <taxon>Spiralia</taxon>
        <taxon>Lophotrochozoa</taxon>
        <taxon>Mollusca</taxon>
        <taxon>Bivalvia</taxon>
        <taxon>Autobranchia</taxon>
        <taxon>Heteroconchia</taxon>
        <taxon>Euheterodonta</taxon>
        <taxon>Imparidentia</taxon>
        <taxon>Neoheterodontei</taxon>
        <taxon>Myida</taxon>
        <taxon>Dreissenoidea</taxon>
        <taxon>Dreissenidae</taxon>
        <taxon>Dreissena</taxon>
    </lineage>
</organism>
<comment type="caution">
    <text evidence="2">The sequence shown here is derived from an EMBL/GenBank/DDBJ whole genome shotgun (WGS) entry which is preliminary data.</text>
</comment>
<gene>
    <name evidence="2" type="ORF">DPMN_100094</name>
</gene>
<dbReference type="Proteomes" id="UP000828390">
    <property type="component" value="Unassembled WGS sequence"/>
</dbReference>
<dbReference type="AlphaFoldDB" id="A0A9D4LHK3"/>
<feature type="region of interest" description="Disordered" evidence="1">
    <location>
        <begin position="75"/>
        <end position="103"/>
    </location>
</feature>
<evidence type="ECO:0000256" key="1">
    <source>
        <dbReference type="SAM" id="MobiDB-lite"/>
    </source>
</evidence>